<dbReference type="Proteomes" id="UP000318336">
    <property type="component" value="Unassembled WGS sequence"/>
</dbReference>
<keyword evidence="2" id="KW-1185">Reference proteome</keyword>
<protein>
    <recommendedName>
        <fullName evidence="3">Pyrimidine dimer DNA glycosylase /DNA-(Apurinic or apyrimidinic site) lyase</fullName>
    </recommendedName>
</protein>
<sequence length="142" mass="16101">MRVWSLHPRYLDRQGLTACWRETLLAQAVLAGRTKGYTNHPQLRRWRATGDPQGAVAAYLHGVADEADRRGYRYDRQRISAAPAEIVVPVTDGQLAYEWRHLVAKLTQRSPAWLTGLGEVDAPDPHPVLRVVPGDVEEWEVR</sequence>
<name>A0A542XFG1_9MICO</name>
<comment type="caution">
    <text evidence="1">The sequence shown here is derived from an EMBL/GenBank/DDBJ whole genome shotgun (WGS) entry which is preliminary data.</text>
</comment>
<organism evidence="1 2">
    <name type="scientific">Barrientosiimonas humi</name>
    <dbReference type="NCBI Taxonomy" id="999931"/>
    <lineage>
        <taxon>Bacteria</taxon>
        <taxon>Bacillati</taxon>
        <taxon>Actinomycetota</taxon>
        <taxon>Actinomycetes</taxon>
        <taxon>Micrococcales</taxon>
        <taxon>Dermacoccaceae</taxon>
        <taxon>Barrientosiimonas</taxon>
    </lineage>
</organism>
<dbReference type="OrthoDB" id="3253436at2"/>
<evidence type="ECO:0000313" key="2">
    <source>
        <dbReference type="Proteomes" id="UP000318336"/>
    </source>
</evidence>
<dbReference type="EMBL" id="VFOK01000001">
    <property type="protein sequence ID" value="TQL34560.1"/>
    <property type="molecule type" value="Genomic_DNA"/>
</dbReference>
<dbReference type="Pfam" id="PF03013">
    <property type="entry name" value="Pyr_excise"/>
    <property type="match status" value="1"/>
</dbReference>
<evidence type="ECO:0008006" key="3">
    <source>
        <dbReference type="Google" id="ProtNLM"/>
    </source>
</evidence>
<gene>
    <name evidence="1" type="ORF">FB554_2736</name>
</gene>
<dbReference type="AlphaFoldDB" id="A0A542XFG1"/>
<evidence type="ECO:0000313" key="1">
    <source>
        <dbReference type="EMBL" id="TQL34560.1"/>
    </source>
</evidence>
<dbReference type="InterPro" id="IPR004260">
    <property type="entry name" value="Pyr-dimer_DNA_glycosylase"/>
</dbReference>
<reference evidence="1 2" key="1">
    <citation type="submission" date="2019-06" db="EMBL/GenBank/DDBJ databases">
        <title>Sequencing the genomes of 1000 actinobacteria strains.</title>
        <authorList>
            <person name="Klenk H.-P."/>
        </authorList>
    </citation>
    <scope>NUCLEOTIDE SEQUENCE [LARGE SCALE GENOMIC DNA]</scope>
    <source>
        <strain evidence="1 2">DSM 24617</strain>
    </source>
</reference>
<dbReference type="RefSeq" id="WP_142006920.1">
    <property type="nucleotide sequence ID" value="NZ_CAJTBP010000001.1"/>
</dbReference>
<proteinExistence type="predicted"/>
<accession>A0A542XFG1</accession>